<organism evidence="2 3">
    <name type="scientific">Clostridium intestinale DSM 6191</name>
    <dbReference type="NCBI Taxonomy" id="1121320"/>
    <lineage>
        <taxon>Bacteria</taxon>
        <taxon>Bacillati</taxon>
        <taxon>Bacillota</taxon>
        <taxon>Clostridia</taxon>
        <taxon>Eubacteriales</taxon>
        <taxon>Clostridiaceae</taxon>
        <taxon>Clostridium</taxon>
    </lineage>
</organism>
<evidence type="ECO:0000313" key="3">
    <source>
        <dbReference type="Proteomes" id="UP000184241"/>
    </source>
</evidence>
<sequence length="96" mass="11003">MVHKLIRLNVERITDDEHIAKVLIDEGFKLVEEKQQSTNLSNESVGEDTTLVNENQEVVLDTLTMDELKKIATEKGLQIPSKIKKDELIKMIEEVE</sequence>
<dbReference type="AlphaFoldDB" id="A0A1M6AHL9"/>
<protein>
    <submittedName>
        <fullName evidence="2">HeH/LEM domain-containing protein</fullName>
    </submittedName>
</protein>
<name>A0A1M6AHL9_9CLOT</name>
<proteinExistence type="predicted"/>
<dbReference type="InterPro" id="IPR036361">
    <property type="entry name" value="SAP_dom_sf"/>
</dbReference>
<dbReference type="Pfam" id="PF12949">
    <property type="entry name" value="HeH"/>
    <property type="match status" value="1"/>
</dbReference>
<dbReference type="Gene3D" id="1.10.720.30">
    <property type="entry name" value="SAP domain"/>
    <property type="match status" value="1"/>
</dbReference>
<reference evidence="2 3" key="1">
    <citation type="submission" date="2016-11" db="EMBL/GenBank/DDBJ databases">
        <authorList>
            <person name="Jaros S."/>
            <person name="Januszkiewicz K."/>
            <person name="Wedrychowicz H."/>
        </authorList>
    </citation>
    <scope>NUCLEOTIDE SEQUENCE [LARGE SCALE GENOMIC DNA]</scope>
    <source>
        <strain evidence="2 3">DSM 6191</strain>
    </source>
</reference>
<dbReference type="EMBL" id="FQXU01000013">
    <property type="protein sequence ID" value="SHI36016.1"/>
    <property type="molecule type" value="Genomic_DNA"/>
</dbReference>
<evidence type="ECO:0000259" key="1">
    <source>
        <dbReference type="Pfam" id="PF12949"/>
    </source>
</evidence>
<gene>
    <name evidence="2" type="ORF">SAMN02745941_03668</name>
</gene>
<accession>A0A1M6AHL9</accession>
<evidence type="ECO:0000313" key="2">
    <source>
        <dbReference type="EMBL" id="SHI36016.1"/>
    </source>
</evidence>
<feature type="domain" description="HeH/LEM" evidence="1">
    <location>
        <begin position="60"/>
        <end position="93"/>
    </location>
</feature>
<dbReference type="Proteomes" id="UP000184241">
    <property type="component" value="Unassembled WGS sequence"/>
</dbReference>
<dbReference type="InterPro" id="IPR025856">
    <property type="entry name" value="HeH/LEM_domain"/>
</dbReference>